<dbReference type="InterPro" id="IPR044843">
    <property type="entry name" value="Trans_IPPS_bact-type"/>
</dbReference>
<dbReference type="RefSeq" id="WP_262309572.1">
    <property type="nucleotide sequence ID" value="NZ_CP106679.1"/>
</dbReference>
<dbReference type="Gene3D" id="1.10.600.10">
    <property type="entry name" value="Farnesyl Diphosphate Synthase"/>
    <property type="match status" value="1"/>
</dbReference>
<dbReference type="Proteomes" id="UP001065174">
    <property type="component" value="Chromosome"/>
</dbReference>
<keyword evidence="3" id="KW-1185">Reference proteome</keyword>
<dbReference type="SUPFAM" id="SSF48576">
    <property type="entry name" value="Terpenoid synthases"/>
    <property type="match status" value="1"/>
</dbReference>
<dbReference type="SFLD" id="SFLDS00005">
    <property type="entry name" value="Isoprenoid_Synthase_Type_I"/>
    <property type="match status" value="1"/>
</dbReference>
<dbReference type="Pfam" id="PF00494">
    <property type="entry name" value="SQS_PSY"/>
    <property type="match status" value="1"/>
</dbReference>
<dbReference type="SFLD" id="SFLDG01018">
    <property type="entry name" value="Squalene/Phytoene_Synthase_Lik"/>
    <property type="match status" value="1"/>
</dbReference>
<evidence type="ECO:0000313" key="3">
    <source>
        <dbReference type="Proteomes" id="UP001065174"/>
    </source>
</evidence>
<dbReference type="InterPro" id="IPR019845">
    <property type="entry name" value="Squalene/phytoene_synthase_CS"/>
</dbReference>
<reference evidence="2" key="1">
    <citation type="submission" date="2022-09" db="EMBL/GenBank/DDBJ databases">
        <title>Comparative genomics and taxonomic characterization of three novel marine species of genus Reichenbachiella exhibiting antioxidant and polysaccharide degradation activities.</title>
        <authorList>
            <person name="Muhammad N."/>
            <person name="Lee Y.-J."/>
            <person name="Ko J."/>
            <person name="Kim S.-G."/>
        </authorList>
    </citation>
    <scope>NUCLEOTIDE SEQUENCE</scope>
    <source>
        <strain evidence="2">BKB1-1</strain>
    </source>
</reference>
<dbReference type="EMBL" id="CP106679">
    <property type="protein sequence ID" value="UXP32136.1"/>
    <property type="molecule type" value="Genomic_DNA"/>
</dbReference>
<evidence type="ECO:0000256" key="1">
    <source>
        <dbReference type="ARBA" id="ARBA00022679"/>
    </source>
</evidence>
<dbReference type="InterPro" id="IPR008949">
    <property type="entry name" value="Isoprenoid_synthase_dom_sf"/>
</dbReference>
<proteinExistence type="predicted"/>
<dbReference type="PANTHER" id="PTHR31480">
    <property type="entry name" value="BIFUNCTIONAL LYCOPENE CYCLASE/PHYTOENE SYNTHASE"/>
    <property type="match status" value="1"/>
</dbReference>
<name>A0ABY6CNQ2_9BACT</name>
<gene>
    <name evidence="2" type="ORF">N6H18_17475</name>
</gene>
<dbReference type="InterPro" id="IPR033904">
    <property type="entry name" value="Trans_IPPS_HH"/>
</dbReference>
<dbReference type="CDD" id="cd00683">
    <property type="entry name" value="Trans_IPPS_HH"/>
    <property type="match status" value="1"/>
</dbReference>
<dbReference type="PROSITE" id="PS01045">
    <property type="entry name" value="SQUALEN_PHYTOEN_SYN_2"/>
    <property type="match status" value="1"/>
</dbReference>
<sequence>MKSIFDEVSFLSSKLITRRYSTSFSLGIYFLHREIHNPIYSIYGFVRLADEIVDSFHDFDKKAMLSKIRQDVQEAIEQKISINPILNAFQKTVHDYQIEWELIDTFLNSMEADLTEDIHDVASFEKYVLGSAEVVGLMCLRVFLANDGDMYQRLKPSAMKLGSAFQKVNFLRDLKADYQALGRSYFPGIDLNSFQDEEKAKIEKSIAQDFEEAYEGIKQLPSNSKLGVYIAYIYFKHLLIKISKLPAHQVMSRRVRISNGRKLQLMVNSIFKYQMKII</sequence>
<accession>A0ABY6CNQ2</accession>
<keyword evidence="1" id="KW-0808">Transferase</keyword>
<dbReference type="InterPro" id="IPR002060">
    <property type="entry name" value="Squ/phyt_synthse"/>
</dbReference>
<organism evidence="2 3">
    <name type="scientific">Reichenbachiella agarivorans</name>
    <dbReference type="NCBI Taxonomy" id="2979464"/>
    <lineage>
        <taxon>Bacteria</taxon>
        <taxon>Pseudomonadati</taxon>
        <taxon>Bacteroidota</taxon>
        <taxon>Cytophagia</taxon>
        <taxon>Cytophagales</taxon>
        <taxon>Reichenbachiellaceae</taxon>
        <taxon>Reichenbachiella</taxon>
    </lineage>
</organism>
<evidence type="ECO:0000313" key="2">
    <source>
        <dbReference type="EMBL" id="UXP32136.1"/>
    </source>
</evidence>
<dbReference type="SFLD" id="SFLDG01212">
    <property type="entry name" value="Phytoene_synthase_like"/>
    <property type="match status" value="1"/>
</dbReference>
<protein>
    <submittedName>
        <fullName evidence="2">Phytoene/squalene synthase family protein</fullName>
    </submittedName>
</protein>